<dbReference type="RefSeq" id="WP_245795129.1">
    <property type="nucleotide sequence ID" value="NZ_FQVB01000008.1"/>
</dbReference>
<dbReference type="EMBL" id="FQVB01000008">
    <property type="protein sequence ID" value="SHE90300.1"/>
    <property type="molecule type" value="Genomic_DNA"/>
</dbReference>
<proteinExistence type="predicted"/>
<evidence type="ECO:0000256" key="1">
    <source>
        <dbReference type="ARBA" id="ARBA00022723"/>
    </source>
</evidence>
<evidence type="ECO:0000313" key="5">
    <source>
        <dbReference type="EMBL" id="SHE90300.1"/>
    </source>
</evidence>
<keyword evidence="3" id="KW-0411">Iron-sulfur</keyword>
<evidence type="ECO:0000259" key="4">
    <source>
        <dbReference type="PROSITE" id="PS51379"/>
    </source>
</evidence>
<keyword evidence="6" id="KW-1185">Reference proteome</keyword>
<reference evidence="6" key="1">
    <citation type="submission" date="2016-11" db="EMBL/GenBank/DDBJ databases">
        <authorList>
            <person name="Varghese N."/>
            <person name="Submissions S."/>
        </authorList>
    </citation>
    <scope>NUCLEOTIDE SEQUENCE [LARGE SCALE GENOMIC DNA]</scope>
    <source>
        <strain evidence="6">DSM 9756</strain>
    </source>
</reference>
<feature type="domain" description="4Fe-4S ferredoxin-type" evidence="4">
    <location>
        <begin position="196"/>
        <end position="225"/>
    </location>
</feature>
<gene>
    <name evidence="5" type="ORF">SAMN02745206_01026</name>
</gene>
<dbReference type="InterPro" id="IPR009051">
    <property type="entry name" value="Helical_ferredxn"/>
</dbReference>
<evidence type="ECO:0000256" key="2">
    <source>
        <dbReference type="ARBA" id="ARBA00023004"/>
    </source>
</evidence>
<sequence length="263" mass="29936">MKTKVRQLLEEGRVDAFLAYKTIHGVPFPTLFTKENVDELEEWAPFKARYPVTKILLAQARQNPGKTFGVLVRGCEERSLYELFKWNQLSPDKVVVLGQACTEDLALYCECKKPFPDQLDYGEAPAPVPRSRRLEELEAMPETDRLQWWLSHFNRCIRCHGCRDVCPVCFCTECSLEHKELIPARKLPPDSSFHLVRAVHMAGRCIDCGLCEETCPAGIPLRALYKRVNDLVENIFDYQTGVPDGKSPFSMLGDESFLPAGPR</sequence>
<dbReference type="Proteomes" id="UP000184076">
    <property type="component" value="Unassembled WGS sequence"/>
</dbReference>
<dbReference type="GO" id="GO:0046872">
    <property type="term" value="F:metal ion binding"/>
    <property type="evidence" value="ECO:0007669"/>
    <property type="project" value="UniProtKB-KW"/>
</dbReference>
<dbReference type="AlphaFoldDB" id="A0A1M4X9Y6"/>
<keyword evidence="1" id="KW-0479">Metal-binding</keyword>
<dbReference type="PROSITE" id="PS00198">
    <property type="entry name" value="4FE4S_FER_1"/>
    <property type="match status" value="1"/>
</dbReference>
<dbReference type="Gene3D" id="1.10.1060.10">
    <property type="entry name" value="Alpha-helical ferredoxin"/>
    <property type="match status" value="1"/>
</dbReference>
<accession>A0A1M4X9Y6</accession>
<keyword evidence="2" id="KW-0408">Iron</keyword>
<name>A0A1M4X9Y6_9BACT</name>
<dbReference type="PROSITE" id="PS51379">
    <property type="entry name" value="4FE4S_FER_2"/>
    <property type="match status" value="1"/>
</dbReference>
<dbReference type="InterPro" id="IPR017896">
    <property type="entry name" value="4Fe4S_Fe-S-bd"/>
</dbReference>
<dbReference type="GO" id="GO:0051536">
    <property type="term" value="F:iron-sulfur cluster binding"/>
    <property type="evidence" value="ECO:0007669"/>
    <property type="project" value="UniProtKB-KW"/>
</dbReference>
<evidence type="ECO:0000313" key="6">
    <source>
        <dbReference type="Proteomes" id="UP000184076"/>
    </source>
</evidence>
<dbReference type="InterPro" id="IPR017900">
    <property type="entry name" value="4Fe4S_Fe_S_CS"/>
</dbReference>
<dbReference type="SUPFAM" id="SSF46548">
    <property type="entry name" value="alpha-helical ferredoxin"/>
    <property type="match status" value="1"/>
</dbReference>
<protein>
    <submittedName>
        <fullName evidence="5">4Fe-4S dicluster domain-containing protein</fullName>
    </submittedName>
</protein>
<dbReference type="Pfam" id="PF13534">
    <property type="entry name" value="Fer4_17"/>
    <property type="match status" value="1"/>
</dbReference>
<dbReference type="STRING" id="1121391.SAMN02745206_01026"/>
<evidence type="ECO:0000256" key="3">
    <source>
        <dbReference type="ARBA" id="ARBA00023014"/>
    </source>
</evidence>
<organism evidence="5 6">
    <name type="scientific">Desulfacinum infernum DSM 9756</name>
    <dbReference type="NCBI Taxonomy" id="1121391"/>
    <lineage>
        <taxon>Bacteria</taxon>
        <taxon>Pseudomonadati</taxon>
        <taxon>Thermodesulfobacteriota</taxon>
        <taxon>Syntrophobacteria</taxon>
        <taxon>Syntrophobacterales</taxon>
        <taxon>Syntrophobacteraceae</taxon>
        <taxon>Desulfacinum</taxon>
    </lineage>
</organism>